<organism evidence="1 2">
    <name type="scientific">Colletotrichum orchidophilum</name>
    <dbReference type="NCBI Taxonomy" id="1209926"/>
    <lineage>
        <taxon>Eukaryota</taxon>
        <taxon>Fungi</taxon>
        <taxon>Dikarya</taxon>
        <taxon>Ascomycota</taxon>
        <taxon>Pezizomycotina</taxon>
        <taxon>Sordariomycetes</taxon>
        <taxon>Hypocreomycetidae</taxon>
        <taxon>Glomerellales</taxon>
        <taxon>Glomerellaceae</taxon>
        <taxon>Colletotrichum</taxon>
    </lineage>
</organism>
<protein>
    <submittedName>
        <fullName evidence="1">Uncharacterized protein</fullName>
    </submittedName>
</protein>
<name>A0A1G4ASE1_9PEZI</name>
<gene>
    <name evidence="1" type="ORF">CORC01_12599</name>
</gene>
<keyword evidence="2" id="KW-1185">Reference proteome</keyword>
<dbReference type="STRING" id="1209926.A0A1G4ASE1"/>
<sequence length="359" mass="41102">MAAADQENESNAWHDSHSIREGACGSVFASTVIKSLTSTNGVAMQPEDPNDNQVVTFNAYTRSIIDICRSDVTRFWDKQNFTFSAQDDEWEGVWHERTGIPLGIPPGHFKDRWNQLVDVPYARDSTKKLYLDPHPSNTGKTVTAQPGPTGGVLCSANPWETMTRAMITGDVRKMAQLFLETCPGDWNRGWGVGLSTMLTDAVKHGIEPKKRRVRRYIDIAAFIMYRWQLAEMADSFVQEHKLRKPNDETCIFWNNFDWSAPAHQTIPGYGDRFGLAYSHLVHEGFNPEPMRYQGPHFNRFTRHMAAAIALTDLPQEENHRVLQSLVCRMDKYKEFNKKICVEDKGVLQREREWHEAIGR</sequence>
<dbReference type="AlphaFoldDB" id="A0A1G4ASE1"/>
<evidence type="ECO:0000313" key="1">
    <source>
        <dbReference type="EMBL" id="OHE92084.1"/>
    </source>
</evidence>
<dbReference type="EMBL" id="MJBS01000159">
    <property type="protein sequence ID" value="OHE92084.1"/>
    <property type="molecule type" value="Genomic_DNA"/>
</dbReference>
<dbReference type="OrthoDB" id="3000060at2759"/>
<proteinExistence type="predicted"/>
<comment type="caution">
    <text evidence="1">The sequence shown here is derived from an EMBL/GenBank/DDBJ whole genome shotgun (WGS) entry which is preliminary data.</text>
</comment>
<accession>A0A1G4ASE1</accession>
<reference evidence="1 2" key="1">
    <citation type="submission" date="2016-09" db="EMBL/GenBank/DDBJ databases">
        <authorList>
            <person name="Capua I."/>
            <person name="De Benedictis P."/>
            <person name="Joannis T."/>
            <person name="Lombin L.H."/>
            <person name="Cattoli G."/>
        </authorList>
    </citation>
    <scope>NUCLEOTIDE SEQUENCE [LARGE SCALE GENOMIC DNA]</scope>
    <source>
        <strain evidence="1 2">IMI 309357</strain>
    </source>
</reference>
<dbReference type="GeneID" id="34565729"/>
<dbReference type="Proteomes" id="UP000176998">
    <property type="component" value="Unassembled WGS sequence"/>
</dbReference>
<evidence type="ECO:0000313" key="2">
    <source>
        <dbReference type="Proteomes" id="UP000176998"/>
    </source>
</evidence>
<dbReference type="RefSeq" id="XP_022469255.1">
    <property type="nucleotide sequence ID" value="XM_022624219.1"/>
</dbReference>